<dbReference type="InterPro" id="IPR019675">
    <property type="entry name" value="DUF2550"/>
</dbReference>
<gene>
    <name evidence="2" type="ORF">EW640_04705</name>
</gene>
<keyword evidence="1" id="KW-1133">Transmembrane helix</keyword>
<dbReference type="Pfam" id="PF10739">
    <property type="entry name" value="DUF2550"/>
    <property type="match status" value="1"/>
</dbReference>
<proteinExistence type="predicted"/>
<keyword evidence="1" id="KW-0812">Transmembrane</keyword>
<dbReference type="EMBL" id="CP035810">
    <property type="protein sequence ID" value="QIN28652.1"/>
    <property type="molecule type" value="Genomic_DNA"/>
</dbReference>
<accession>A0A6G8KV15</accession>
<dbReference type="RefSeq" id="WP_165883126.1">
    <property type="nucleotide sequence ID" value="NZ_CP035810.1"/>
</dbReference>
<evidence type="ECO:0000313" key="3">
    <source>
        <dbReference type="Proteomes" id="UP000501518"/>
    </source>
</evidence>
<sequence>MNPSTLLIILLSLVGLAVVLVVLFLVRRRAITKLQGAFDCSISVGEDTPRPRWRLGVAVFTISSLDWYPIFSLTRSPAMNLPRQDMEIVRREEPDPAERYAVMPGAVIVTAAYGTAGGSSSHQTRLALDYEALAALASWLESAPPGYNRTVGRFT</sequence>
<evidence type="ECO:0000313" key="2">
    <source>
        <dbReference type="EMBL" id="QIN28652.1"/>
    </source>
</evidence>
<protein>
    <submittedName>
        <fullName evidence="2">DUF2550 family protein</fullName>
    </submittedName>
</protein>
<keyword evidence="1" id="KW-0472">Membrane</keyword>
<dbReference type="AlphaFoldDB" id="A0A6G8KV15"/>
<dbReference type="KEGG" id="blut:EW640_04705"/>
<name>A0A6G8KV15_9MICO</name>
<feature type="transmembrane region" description="Helical" evidence="1">
    <location>
        <begin position="6"/>
        <end position="26"/>
    </location>
</feature>
<reference evidence="2 3" key="1">
    <citation type="submission" date="2019-02" db="EMBL/GenBank/DDBJ databases">
        <title>Complete Genome Sequence and Methylome Analysis of Brevibacterium luteolum NEB1784.</title>
        <authorList>
            <person name="Fomenkov A."/>
            <person name="Roberts R.J."/>
        </authorList>
    </citation>
    <scope>NUCLEOTIDE SEQUENCE [LARGE SCALE GENOMIC DNA]</scope>
    <source>
        <strain evidence="2 3">NEB1784</strain>
    </source>
</reference>
<organism evidence="2 3">
    <name type="scientific">Brevibacterium luteolum</name>
    <dbReference type="NCBI Taxonomy" id="199591"/>
    <lineage>
        <taxon>Bacteria</taxon>
        <taxon>Bacillati</taxon>
        <taxon>Actinomycetota</taxon>
        <taxon>Actinomycetes</taxon>
        <taxon>Micrococcales</taxon>
        <taxon>Brevibacteriaceae</taxon>
        <taxon>Brevibacterium</taxon>
    </lineage>
</organism>
<dbReference type="Proteomes" id="UP000501518">
    <property type="component" value="Chromosome"/>
</dbReference>
<evidence type="ECO:0000256" key="1">
    <source>
        <dbReference type="SAM" id="Phobius"/>
    </source>
</evidence>